<dbReference type="HOGENOM" id="CLU_174765_1_0_7"/>
<dbReference type="Proteomes" id="UP000006055">
    <property type="component" value="Chromosome"/>
</dbReference>
<organism evidence="2 3">
    <name type="scientific">Desulfomonile tiedjei (strain ATCC 49306 / DSM 6799 / DCB-1)</name>
    <dbReference type="NCBI Taxonomy" id="706587"/>
    <lineage>
        <taxon>Bacteria</taxon>
        <taxon>Pseudomonadati</taxon>
        <taxon>Thermodesulfobacteriota</taxon>
        <taxon>Desulfomonilia</taxon>
        <taxon>Desulfomonilales</taxon>
        <taxon>Desulfomonilaceae</taxon>
        <taxon>Desulfomonile</taxon>
    </lineage>
</organism>
<proteinExistence type="predicted"/>
<dbReference type="EMBL" id="CP003360">
    <property type="protein sequence ID" value="AFM23327.1"/>
    <property type="molecule type" value="Genomic_DNA"/>
</dbReference>
<dbReference type="RefSeq" id="WP_014808483.1">
    <property type="nucleotide sequence ID" value="NC_018025.1"/>
</dbReference>
<gene>
    <name evidence="2" type="ordered locus">Desti_0598</name>
</gene>
<evidence type="ECO:0000313" key="3">
    <source>
        <dbReference type="Proteomes" id="UP000006055"/>
    </source>
</evidence>
<dbReference type="OrthoDB" id="8612029at2"/>
<dbReference type="Pfam" id="PF13619">
    <property type="entry name" value="KTSC"/>
    <property type="match status" value="1"/>
</dbReference>
<keyword evidence="3" id="KW-1185">Reference proteome</keyword>
<dbReference type="STRING" id="706587.Desti_0598"/>
<dbReference type="KEGG" id="dti:Desti_0598"/>
<dbReference type="InterPro" id="IPR025309">
    <property type="entry name" value="KTSC_dom"/>
</dbReference>
<feature type="domain" description="KTSC" evidence="1">
    <location>
        <begin position="8"/>
        <end position="65"/>
    </location>
</feature>
<name>I4C186_DESTA</name>
<dbReference type="eggNOG" id="ENOG5033A9F">
    <property type="taxonomic scope" value="Bacteria"/>
</dbReference>
<sequence>MPDMIYVDSSNIEAIGYDEDAQELHVQFLSGGYYVYSDVPRSIFDQIMYAPSKGSFLNREVKNIYQFRKQ</sequence>
<dbReference type="AlphaFoldDB" id="I4C186"/>
<evidence type="ECO:0000259" key="1">
    <source>
        <dbReference type="Pfam" id="PF13619"/>
    </source>
</evidence>
<evidence type="ECO:0000313" key="2">
    <source>
        <dbReference type="EMBL" id="AFM23327.1"/>
    </source>
</evidence>
<protein>
    <recommendedName>
        <fullName evidence="1">KTSC domain-containing protein</fullName>
    </recommendedName>
</protein>
<reference evidence="3" key="1">
    <citation type="submission" date="2012-06" db="EMBL/GenBank/DDBJ databases">
        <title>Complete sequence of chromosome of Desulfomonile tiedjei DSM 6799.</title>
        <authorList>
            <person name="Lucas S."/>
            <person name="Copeland A."/>
            <person name="Lapidus A."/>
            <person name="Glavina del Rio T."/>
            <person name="Dalin E."/>
            <person name="Tice H."/>
            <person name="Bruce D."/>
            <person name="Goodwin L."/>
            <person name="Pitluck S."/>
            <person name="Peters L."/>
            <person name="Ovchinnikova G."/>
            <person name="Zeytun A."/>
            <person name="Lu M."/>
            <person name="Kyrpides N."/>
            <person name="Mavromatis K."/>
            <person name="Ivanova N."/>
            <person name="Brettin T."/>
            <person name="Detter J.C."/>
            <person name="Han C."/>
            <person name="Larimer F."/>
            <person name="Land M."/>
            <person name="Hauser L."/>
            <person name="Markowitz V."/>
            <person name="Cheng J.-F."/>
            <person name="Hugenholtz P."/>
            <person name="Woyke T."/>
            <person name="Wu D."/>
            <person name="Spring S."/>
            <person name="Schroeder M."/>
            <person name="Brambilla E."/>
            <person name="Klenk H.-P."/>
            <person name="Eisen J.A."/>
        </authorList>
    </citation>
    <scope>NUCLEOTIDE SEQUENCE [LARGE SCALE GENOMIC DNA]</scope>
    <source>
        <strain evidence="3">ATCC 49306 / DSM 6799 / DCB-1</strain>
    </source>
</reference>
<accession>I4C186</accession>